<dbReference type="GO" id="GO:0047061">
    <property type="term" value="F:glucose-fructose oxidoreductase activity"/>
    <property type="evidence" value="ECO:0007669"/>
    <property type="project" value="UniProtKB-EC"/>
</dbReference>
<dbReference type="SUPFAM" id="SSF55347">
    <property type="entry name" value="Glyceraldehyde-3-phosphate dehydrogenase-like, C-terminal domain"/>
    <property type="match status" value="1"/>
</dbReference>
<dbReference type="InterPro" id="IPR000683">
    <property type="entry name" value="Gfo/Idh/MocA-like_OxRdtase_N"/>
</dbReference>
<gene>
    <name evidence="2" type="primary">gfo_6</name>
    <name evidence="2" type="ORF">SV7mr_33370</name>
</gene>
<evidence type="ECO:0000313" key="3">
    <source>
        <dbReference type="Proteomes" id="UP000315003"/>
    </source>
</evidence>
<proteinExistence type="predicted"/>
<keyword evidence="3" id="KW-1185">Reference proteome</keyword>
<keyword evidence="2" id="KW-0560">Oxidoreductase</keyword>
<reference evidence="2 3" key="1">
    <citation type="submission" date="2019-02" db="EMBL/GenBank/DDBJ databases">
        <title>Deep-cultivation of Planctomycetes and their phenomic and genomic characterization uncovers novel biology.</title>
        <authorList>
            <person name="Wiegand S."/>
            <person name="Jogler M."/>
            <person name="Boedeker C."/>
            <person name="Pinto D."/>
            <person name="Vollmers J."/>
            <person name="Rivas-Marin E."/>
            <person name="Kohn T."/>
            <person name="Peeters S.H."/>
            <person name="Heuer A."/>
            <person name="Rast P."/>
            <person name="Oberbeckmann S."/>
            <person name="Bunk B."/>
            <person name="Jeske O."/>
            <person name="Meyerdierks A."/>
            <person name="Storesund J.E."/>
            <person name="Kallscheuer N."/>
            <person name="Luecker S."/>
            <person name="Lage O.M."/>
            <person name="Pohl T."/>
            <person name="Merkel B.J."/>
            <person name="Hornburger P."/>
            <person name="Mueller R.-W."/>
            <person name="Bruemmer F."/>
            <person name="Labrenz M."/>
            <person name="Spormann A.M."/>
            <person name="Op den Camp H."/>
            <person name="Overmann J."/>
            <person name="Amann R."/>
            <person name="Jetten M.S.M."/>
            <person name="Mascher T."/>
            <person name="Medema M.H."/>
            <person name="Devos D.P."/>
            <person name="Kaster A.-K."/>
            <person name="Ovreas L."/>
            <person name="Rohde M."/>
            <person name="Galperin M.Y."/>
            <person name="Jogler C."/>
        </authorList>
    </citation>
    <scope>NUCLEOTIDE SEQUENCE [LARGE SCALE GENOMIC DNA]</scope>
    <source>
        <strain evidence="2 3">SV_7m_r</strain>
    </source>
</reference>
<dbReference type="EC" id="1.1.99.28" evidence="2"/>
<dbReference type="RefSeq" id="WP_145274055.1">
    <property type="nucleotide sequence ID" value="NZ_CP036272.1"/>
</dbReference>
<dbReference type="InterPro" id="IPR036291">
    <property type="entry name" value="NAD(P)-bd_dom_sf"/>
</dbReference>
<accession>A0A517SXD7</accession>
<feature type="domain" description="Gfo/Idh/MocA-like oxidoreductase N-terminal" evidence="1">
    <location>
        <begin position="1"/>
        <end position="118"/>
    </location>
</feature>
<protein>
    <submittedName>
        <fullName evidence="2">Glucose--fructose oxidoreductase</fullName>
        <ecNumber evidence="2">1.1.99.28</ecNumber>
    </submittedName>
</protein>
<dbReference type="Pfam" id="PF01408">
    <property type="entry name" value="GFO_IDH_MocA"/>
    <property type="match status" value="1"/>
</dbReference>
<dbReference type="Gene3D" id="3.40.50.720">
    <property type="entry name" value="NAD(P)-binding Rossmann-like Domain"/>
    <property type="match status" value="1"/>
</dbReference>
<sequence>MRIGIVGCGAIAEYLHVPVIQRCTELQLTAFVDTNAQQRQQLASRCPGAVQGETIEQVVKHIDAVVLATPPHCRVSLVKQAADLGIHVLSEKPLANSVEDCLEIEAVRQRAGIQLAVMHQFRCWPNRIACGEIIQSDPDALLGISVAQGNPYSWQSATGYSVQRHLVSGGVLINAGVHPLDSVISWLGDPVSTQYTDDACGGLESNLRIEARFVGKVPVTVRLSRTCRLENTIRLRLADRELVMNNSDPYSYRVEVPTAAGARRDSVVACGSDEQEFLGPAVTVYKNFASAIVSGEPLIVDANEATRVIRWIESCYDQKQQRDLPAAALTPGACW</sequence>
<dbReference type="InterPro" id="IPR051317">
    <property type="entry name" value="Gfo/Idh/MocA_oxidoreduct"/>
</dbReference>
<dbReference type="AlphaFoldDB" id="A0A517SXD7"/>
<dbReference type="EMBL" id="CP036272">
    <property type="protein sequence ID" value="QDT60810.1"/>
    <property type="molecule type" value="Genomic_DNA"/>
</dbReference>
<dbReference type="GO" id="GO:0000166">
    <property type="term" value="F:nucleotide binding"/>
    <property type="evidence" value="ECO:0007669"/>
    <property type="project" value="InterPro"/>
</dbReference>
<dbReference type="PANTHER" id="PTHR43708:SF8">
    <property type="entry name" value="OXIDOREDUCTASE"/>
    <property type="match status" value="1"/>
</dbReference>
<dbReference type="Gene3D" id="3.30.360.10">
    <property type="entry name" value="Dihydrodipicolinate Reductase, domain 2"/>
    <property type="match status" value="1"/>
</dbReference>
<dbReference type="PANTHER" id="PTHR43708">
    <property type="entry name" value="CONSERVED EXPRESSED OXIDOREDUCTASE (EUROFUNG)"/>
    <property type="match status" value="1"/>
</dbReference>
<dbReference type="Proteomes" id="UP000315003">
    <property type="component" value="Chromosome"/>
</dbReference>
<name>A0A517SXD7_9BACT</name>
<evidence type="ECO:0000259" key="1">
    <source>
        <dbReference type="Pfam" id="PF01408"/>
    </source>
</evidence>
<evidence type="ECO:0000313" key="2">
    <source>
        <dbReference type="EMBL" id="QDT60810.1"/>
    </source>
</evidence>
<organism evidence="2 3">
    <name type="scientific">Stieleria bergensis</name>
    <dbReference type="NCBI Taxonomy" id="2528025"/>
    <lineage>
        <taxon>Bacteria</taxon>
        <taxon>Pseudomonadati</taxon>
        <taxon>Planctomycetota</taxon>
        <taxon>Planctomycetia</taxon>
        <taxon>Pirellulales</taxon>
        <taxon>Pirellulaceae</taxon>
        <taxon>Stieleria</taxon>
    </lineage>
</organism>
<dbReference type="SUPFAM" id="SSF51735">
    <property type="entry name" value="NAD(P)-binding Rossmann-fold domains"/>
    <property type="match status" value="1"/>
</dbReference>
<dbReference type="OrthoDB" id="9783105at2"/>